<name>A0A699Z5A6_HAELA</name>
<dbReference type="EMBL" id="BLLF01001195">
    <property type="protein sequence ID" value="GFH17743.1"/>
    <property type="molecule type" value="Genomic_DNA"/>
</dbReference>
<dbReference type="PANTHER" id="PTHR10039">
    <property type="entry name" value="AMELOGENIN"/>
    <property type="match status" value="1"/>
</dbReference>
<dbReference type="InterPro" id="IPR036537">
    <property type="entry name" value="Adaptor_Cbl_N_dom_sf"/>
</dbReference>
<feature type="non-terminal residue" evidence="3">
    <location>
        <position position="1"/>
    </location>
</feature>
<accession>A0A699Z5A6</accession>
<protein>
    <submittedName>
        <fullName evidence="3">WD_REPEATS_REGION domain-containing protein</fullName>
    </submittedName>
</protein>
<organism evidence="3 4">
    <name type="scientific">Haematococcus lacustris</name>
    <name type="common">Green alga</name>
    <name type="synonym">Haematococcus pluvialis</name>
    <dbReference type="NCBI Taxonomy" id="44745"/>
    <lineage>
        <taxon>Eukaryota</taxon>
        <taxon>Viridiplantae</taxon>
        <taxon>Chlorophyta</taxon>
        <taxon>core chlorophytes</taxon>
        <taxon>Chlorophyceae</taxon>
        <taxon>CS clade</taxon>
        <taxon>Chlamydomonadales</taxon>
        <taxon>Haematococcaceae</taxon>
        <taxon>Haematococcus</taxon>
    </lineage>
</organism>
<dbReference type="PROSITE" id="PS00018">
    <property type="entry name" value="EF_HAND_1"/>
    <property type="match status" value="1"/>
</dbReference>
<evidence type="ECO:0000313" key="3">
    <source>
        <dbReference type="EMBL" id="GFH17743.1"/>
    </source>
</evidence>
<evidence type="ECO:0000313" key="4">
    <source>
        <dbReference type="Proteomes" id="UP000485058"/>
    </source>
</evidence>
<dbReference type="InterPro" id="IPR056884">
    <property type="entry name" value="NPHP3-like_N"/>
</dbReference>
<proteinExistence type="predicted"/>
<dbReference type="CDD" id="cd21037">
    <property type="entry name" value="MLKL_NTD"/>
    <property type="match status" value="1"/>
</dbReference>
<evidence type="ECO:0000256" key="1">
    <source>
        <dbReference type="ARBA" id="ARBA00022737"/>
    </source>
</evidence>
<reference evidence="3 4" key="1">
    <citation type="submission" date="2020-02" db="EMBL/GenBank/DDBJ databases">
        <title>Draft genome sequence of Haematococcus lacustris strain NIES-144.</title>
        <authorList>
            <person name="Morimoto D."/>
            <person name="Nakagawa S."/>
            <person name="Yoshida T."/>
            <person name="Sawayama S."/>
        </authorList>
    </citation>
    <scope>NUCLEOTIDE SEQUENCE [LARGE SCALE GENOMIC DNA]</scope>
    <source>
        <strain evidence="3 4">NIES-144</strain>
    </source>
</reference>
<keyword evidence="1" id="KW-0677">Repeat</keyword>
<comment type="caution">
    <text evidence="3">The sequence shown here is derived from an EMBL/GenBank/DDBJ whole genome shotgun (WGS) entry which is preliminary data.</text>
</comment>
<dbReference type="GO" id="GO:0007166">
    <property type="term" value="P:cell surface receptor signaling pathway"/>
    <property type="evidence" value="ECO:0007669"/>
    <property type="project" value="InterPro"/>
</dbReference>
<gene>
    <name evidence="3" type="ORF">HaLaN_14438</name>
</gene>
<dbReference type="InterPro" id="IPR018247">
    <property type="entry name" value="EF_Hand_1_Ca_BS"/>
</dbReference>
<evidence type="ECO:0000259" key="2">
    <source>
        <dbReference type="Pfam" id="PF24883"/>
    </source>
</evidence>
<keyword evidence="4" id="KW-1185">Reference proteome</keyword>
<dbReference type="AlphaFoldDB" id="A0A699Z5A6"/>
<sequence length="1004" mass="108318">HQDTMGCGASTTMGRGASTIRTTATRVAKKEAISAAKAVGSDIVAQIKEAEAESSASQQVKTELVAPQQEQEEACIRALNLLEGVASGDEASLADLDKEVDLALSTVSKLLDDPQGAVDLQALKLPNRSSAERKLAQLSVLGQVVVDLAAASVAALPFGAPVAAAIGGIYARATQAAKNSANCARLLALVQQCDRQLAKLMCGVKRQQGGHKVPAEARQGLRTMAELLVKASHVMASYSGRGFLMRAVTSTSDKATFASLEAQIRAAMQVCGAGATDTGAGSLASIRLVPHLCRALACRLQGACFAMTVELVITQGPYADEWAAFRAAVCKAAGLPDSKVQHALLQLQSFQPAVLRSIQEQHCGLPDRVMAVELSDIKAGMVQLGSELAKLHQSQDKAAARGPAALPKYLQTWWFNSVGELETQVANTTFVTQLINWFSQAGAGFLVKALLQARLAAYDQKLRTEGKLPLLPHQQHVFLHYVIVPLADVDKDGFVTRSELLRLQQLGECYAEQALVDAPESLPQLLSAVFLGHDRDMLAKELVMQGADVMATVREKLQVAEVIRGYRIAQLLDEYHSGSRQWMYTRVNDWLNASSSSSPGGEATASRLFLLLADAGMGKSVFSAVMHTKLVVRGNKDSGLVMAHHFFTVGQARSQGRTMLLCLAQQLAEKLPGLAELLLPVVEQHGNASQLSLQDTFTRFLRLPVWVRVLLTGRPQVEAAFAAWKPEWIKPGDKQNQADLLDLLQWRLGQAQLVADSDLDAAAQLMLRKSSGQFIYTKYAFDDLSEQATWTLHEMEARLPSGLEGMYRRVLSTLEEALQTERPDLLELLRTRLLPVLVACLEPLTVQELAWATGCEADTGKVQQLVGLLANLFPCRAGGSDQQERVAPYHKSVLDWLTSAAGMSAGQFHVSTQQGHRLLASACLQQATQCVVDSQPGSSKTCTDDVPGPKLRYTLRHAVAHACLSGEAEVLQTLLLEFGFWQAAYTAGTEACQPVPAQVMGLMC</sequence>
<dbReference type="Gene3D" id="1.20.930.20">
    <property type="entry name" value="Adaptor protein Cbl, N-terminal domain"/>
    <property type="match status" value="1"/>
</dbReference>
<dbReference type="Proteomes" id="UP000485058">
    <property type="component" value="Unassembled WGS sequence"/>
</dbReference>
<feature type="domain" description="Nephrocystin 3-like N-terminal" evidence="2">
    <location>
        <begin position="587"/>
        <end position="701"/>
    </location>
</feature>
<dbReference type="Pfam" id="PF24883">
    <property type="entry name" value="NPHP3_N"/>
    <property type="match status" value="1"/>
</dbReference>
<dbReference type="InterPro" id="IPR059179">
    <property type="entry name" value="MLKL-like_MCAfunc"/>
</dbReference>